<evidence type="ECO:0000313" key="12">
    <source>
        <dbReference type="EMBL" id="KAK9745723.1"/>
    </source>
</evidence>
<evidence type="ECO:0000259" key="10">
    <source>
        <dbReference type="Pfam" id="PF17917"/>
    </source>
</evidence>
<evidence type="ECO:0000259" key="11">
    <source>
        <dbReference type="Pfam" id="PF17919"/>
    </source>
</evidence>
<dbReference type="CDD" id="cd09274">
    <property type="entry name" value="RNase_HI_RT_Ty3"/>
    <property type="match status" value="1"/>
</dbReference>
<feature type="domain" description="Reverse transcriptase/retrotransposon-derived protein RNase H-like" evidence="11">
    <location>
        <begin position="67"/>
        <end position="165"/>
    </location>
</feature>
<dbReference type="GO" id="GO:0003964">
    <property type="term" value="F:RNA-directed DNA polymerase activity"/>
    <property type="evidence" value="ECO:0007669"/>
    <property type="project" value="UniProtKB-KW"/>
</dbReference>
<gene>
    <name evidence="12" type="ORF">QE152_g6703</name>
</gene>
<dbReference type="InterPro" id="IPR000477">
    <property type="entry name" value="RT_dom"/>
</dbReference>
<dbReference type="Proteomes" id="UP001458880">
    <property type="component" value="Unassembled WGS sequence"/>
</dbReference>
<evidence type="ECO:0000256" key="1">
    <source>
        <dbReference type="ARBA" id="ARBA00022670"/>
    </source>
</evidence>
<dbReference type="InterPro" id="IPR041577">
    <property type="entry name" value="RT_RNaseH_2"/>
</dbReference>
<dbReference type="AlphaFoldDB" id="A0AAW1MH58"/>
<dbReference type="Gene3D" id="3.10.20.370">
    <property type="match status" value="1"/>
</dbReference>
<dbReference type="Pfam" id="PF17917">
    <property type="entry name" value="RT_RNaseH"/>
    <property type="match status" value="1"/>
</dbReference>
<protein>
    <submittedName>
        <fullName evidence="12">RNase H-like domain found in reverse transcriptase</fullName>
    </submittedName>
</protein>
<keyword evidence="6" id="KW-0378">Hydrolase</keyword>
<reference evidence="12 13" key="1">
    <citation type="journal article" date="2024" name="BMC Genomics">
        <title>De novo assembly and annotation of Popillia japonica's genome with initial clues to its potential as an invasive pest.</title>
        <authorList>
            <person name="Cucini C."/>
            <person name="Boschi S."/>
            <person name="Funari R."/>
            <person name="Cardaioli E."/>
            <person name="Iannotti N."/>
            <person name="Marturano G."/>
            <person name="Paoli F."/>
            <person name="Bruttini M."/>
            <person name="Carapelli A."/>
            <person name="Frati F."/>
            <person name="Nardi F."/>
        </authorList>
    </citation>
    <scope>NUCLEOTIDE SEQUENCE [LARGE SCALE GENOMIC DNA]</scope>
    <source>
        <strain evidence="12">DMR45628</strain>
    </source>
</reference>
<dbReference type="Pfam" id="PF17919">
    <property type="entry name" value="RT_RNaseH_2"/>
    <property type="match status" value="1"/>
</dbReference>
<feature type="domain" description="Reverse transcriptase" evidence="9">
    <location>
        <begin position="4"/>
        <end position="53"/>
    </location>
</feature>
<accession>A0AAW1MH58</accession>
<keyword evidence="13" id="KW-1185">Reference proteome</keyword>
<evidence type="ECO:0000313" key="13">
    <source>
        <dbReference type="Proteomes" id="UP001458880"/>
    </source>
</evidence>
<evidence type="ECO:0000256" key="6">
    <source>
        <dbReference type="ARBA" id="ARBA00022801"/>
    </source>
</evidence>
<keyword evidence="7 12" id="KW-0695">RNA-directed DNA polymerase</keyword>
<keyword evidence="1" id="KW-0645">Protease</keyword>
<name>A0AAW1MH58_POPJA</name>
<dbReference type="InterPro" id="IPR043502">
    <property type="entry name" value="DNA/RNA_pol_sf"/>
</dbReference>
<keyword evidence="2" id="KW-0808">Transferase</keyword>
<feature type="domain" description="Reverse transcriptase RNase H-like" evidence="10">
    <location>
        <begin position="172"/>
        <end position="226"/>
    </location>
</feature>
<dbReference type="EMBL" id="JASPKY010000046">
    <property type="protein sequence ID" value="KAK9745723.1"/>
    <property type="molecule type" value="Genomic_DNA"/>
</dbReference>
<evidence type="ECO:0000256" key="4">
    <source>
        <dbReference type="ARBA" id="ARBA00022722"/>
    </source>
</evidence>
<comment type="caution">
    <text evidence="12">The sequence shown here is derived from an EMBL/GenBank/DDBJ whole genome shotgun (WGS) entry which is preliminary data.</text>
</comment>
<dbReference type="FunFam" id="3.10.10.10:FF:000007">
    <property type="entry name" value="Retrovirus-related Pol polyprotein from transposon 17.6-like Protein"/>
    <property type="match status" value="1"/>
</dbReference>
<keyword evidence="8" id="KW-0511">Multifunctional enzyme</keyword>
<dbReference type="InterPro" id="IPR043128">
    <property type="entry name" value="Rev_trsase/Diguanyl_cyclase"/>
</dbReference>
<evidence type="ECO:0000256" key="7">
    <source>
        <dbReference type="ARBA" id="ARBA00022918"/>
    </source>
</evidence>
<dbReference type="FunFam" id="3.10.20.370:FF:000001">
    <property type="entry name" value="Retrovirus-related Pol polyprotein from transposon 17.6-like protein"/>
    <property type="match status" value="1"/>
</dbReference>
<organism evidence="12 13">
    <name type="scientific">Popillia japonica</name>
    <name type="common">Japanese beetle</name>
    <dbReference type="NCBI Taxonomy" id="7064"/>
    <lineage>
        <taxon>Eukaryota</taxon>
        <taxon>Metazoa</taxon>
        <taxon>Ecdysozoa</taxon>
        <taxon>Arthropoda</taxon>
        <taxon>Hexapoda</taxon>
        <taxon>Insecta</taxon>
        <taxon>Pterygota</taxon>
        <taxon>Neoptera</taxon>
        <taxon>Endopterygota</taxon>
        <taxon>Coleoptera</taxon>
        <taxon>Polyphaga</taxon>
        <taxon>Scarabaeiformia</taxon>
        <taxon>Scarabaeidae</taxon>
        <taxon>Rutelinae</taxon>
        <taxon>Popillia</taxon>
    </lineage>
</organism>
<proteinExistence type="predicted"/>
<evidence type="ECO:0000256" key="8">
    <source>
        <dbReference type="ARBA" id="ARBA00023268"/>
    </source>
</evidence>
<dbReference type="GO" id="GO:0006508">
    <property type="term" value="P:proteolysis"/>
    <property type="evidence" value="ECO:0007669"/>
    <property type="project" value="UniProtKB-KW"/>
</dbReference>
<dbReference type="SUPFAM" id="SSF56672">
    <property type="entry name" value="DNA/RNA polymerases"/>
    <property type="match status" value="2"/>
</dbReference>
<dbReference type="PANTHER" id="PTHR37984:SF5">
    <property type="entry name" value="PROTEIN NYNRIN-LIKE"/>
    <property type="match status" value="1"/>
</dbReference>
<keyword evidence="4" id="KW-0540">Nuclease</keyword>
<evidence type="ECO:0000256" key="3">
    <source>
        <dbReference type="ARBA" id="ARBA00022695"/>
    </source>
</evidence>
<dbReference type="InterPro" id="IPR041373">
    <property type="entry name" value="RT_RNaseH"/>
</dbReference>
<evidence type="ECO:0000256" key="2">
    <source>
        <dbReference type="ARBA" id="ARBA00022679"/>
    </source>
</evidence>
<dbReference type="InterPro" id="IPR050951">
    <property type="entry name" value="Retrovirus_Pol_polyprotein"/>
</dbReference>
<keyword evidence="3" id="KW-0548">Nucleotidyltransferase</keyword>
<dbReference type="PANTHER" id="PTHR37984">
    <property type="entry name" value="PROTEIN CBG26694"/>
    <property type="match status" value="1"/>
</dbReference>
<keyword evidence="5" id="KW-0255">Endonuclease</keyword>
<dbReference type="GO" id="GO:0004519">
    <property type="term" value="F:endonuclease activity"/>
    <property type="evidence" value="ECO:0007669"/>
    <property type="project" value="UniProtKB-KW"/>
</dbReference>
<sequence length="326" mass="37729">MYFLTSLDIKSAYWQIPIEEASRPYTAFTVPNRGLFQFCRLPFGLCNAPAVWVPLTGLLRKNQVFRWTTSCEDAWSQIRQHLISAPILSCPDFNQEFIIQTDASNFGLGAVLTQRIDGDERVICYLSRSLSRAERIYSTTEKECLAVLWAIEKLRPYVEGSHFTVVTDHYSEKECLAVLWAIEKLRPYVEGSHFTVVTDHYSLCWLNKLVSPSGRLARWAVRLQQYDFTIVHRSGKDHVVPDALSRSVPVVDTISDDFVSTDKWYSKLLRNVREHPHKFPKFQVINGQLCKYVRSSNQYFDNEDEDWKIVVSKDRRAELIKCSSLS</sequence>
<dbReference type="Gene3D" id="3.30.70.270">
    <property type="match status" value="1"/>
</dbReference>
<dbReference type="GO" id="GO:0008233">
    <property type="term" value="F:peptidase activity"/>
    <property type="evidence" value="ECO:0007669"/>
    <property type="project" value="UniProtKB-KW"/>
</dbReference>
<evidence type="ECO:0000259" key="9">
    <source>
        <dbReference type="Pfam" id="PF00078"/>
    </source>
</evidence>
<evidence type="ECO:0000256" key="5">
    <source>
        <dbReference type="ARBA" id="ARBA00022759"/>
    </source>
</evidence>
<dbReference type="Pfam" id="PF00078">
    <property type="entry name" value="RVT_1"/>
    <property type="match status" value="1"/>
</dbReference>
<dbReference type="Gene3D" id="3.10.10.10">
    <property type="entry name" value="HIV Type 1 Reverse Transcriptase, subunit A, domain 1"/>
    <property type="match status" value="1"/>
</dbReference>